<dbReference type="Proteomes" id="UP000182347">
    <property type="component" value="Unassembled WGS sequence"/>
</dbReference>
<evidence type="ECO:0000313" key="4">
    <source>
        <dbReference type="Proteomes" id="UP000182347"/>
    </source>
</evidence>
<evidence type="ECO:0000259" key="2">
    <source>
        <dbReference type="Pfam" id="PF19823"/>
    </source>
</evidence>
<dbReference type="AlphaFoldDB" id="A0A1G9R986"/>
<name>A0A1G9R986_9BACI</name>
<keyword evidence="4" id="KW-1185">Reference proteome</keyword>
<protein>
    <recommendedName>
        <fullName evidence="2">DUF6305 domain-containing protein</fullName>
    </recommendedName>
</protein>
<organism evidence="3 4">
    <name type="scientific">Sediminibacillus halophilus</name>
    <dbReference type="NCBI Taxonomy" id="482461"/>
    <lineage>
        <taxon>Bacteria</taxon>
        <taxon>Bacillati</taxon>
        <taxon>Bacillota</taxon>
        <taxon>Bacilli</taxon>
        <taxon>Bacillales</taxon>
        <taxon>Bacillaceae</taxon>
        <taxon>Sediminibacillus</taxon>
    </lineage>
</organism>
<evidence type="ECO:0000256" key="1">
    <source>
        <dbReference type="SAM" id="SignalP"/>
    </source>
</evidence>
<sequence>MKKSSAVIGCLVIGFLLAASPFGGQDTTNSFNSYPNLPAPIGEESILFTSAGQAPENLLLAKIAEDLHLEGDYRPRALASDLYDYRTLVIIVGSSPYGLQYRNRTFTEEMDRTKQLLNEAELRGLPVIILHVAGAKREDKQTVELLKATAPYADYFLGLKSIGSSTEIIELMDAANVPVTLVKDLEDLHTPLNSAFR</sequence>
<dbReference type="EMBL" id="FNHF01000002">
    <property type="protein sequence ID" value="SDM18985.1"/>
    <property type="molecule type" value="Genomic_DNA"/>
</dbReference>
<keyword evidence="1" id="KW-0732">Signal</keyword>
<evidence type="ECO:0000313" key="3">
    <source>
        <dbReference type="EMBL" id="SDM18985.1"/>
    </source>
</evidence>
<accession>A0A1G9R986</accession>
<dbReference type="InterPro" id="IPR046272">
    <property type="entry name" value="DUF6305"/>
</dbReference>
<feature type="domain" description="DUF6305" evidence="2">
    <location>
        <begin position="43"/>
        <end position="196"/>
    </location>
</feature>
<dbReference type="Pfam" id="PF19823">
    <property type="entry name" value="DUF6305"/>
    <property type="match status" value="1"/>
</dbReference>
<gene>
    <name evidence="3" type="ORF">SAMN05216244_1851</name>
</gene>
<dbReference type="OrthoDB" id="2691990at2"/>
<dbReference type="STRING" id="482461.SAMN05216244_1851"/>
<reference evidence="4" key="1">
    <citation type="submission" date="2016-10" db="EMBL/GenBank/DDBJ databases">
        <authorList>
            <person name="Varghese N."/>
            <person name="Submissions S."/>
        </authorList>
    </citation>
    <scope>NUCLEOTIDE SEQUENCE [LARGE SCALE GENOMIC DNA]</scope>
    <source>
        <strain evidence="4">CGMCC 1.6199</strain>
    </source>
</reference>
<dbReference type="RefSeq" id="WP_074598545.1">
    <property type="nucleotide sequence ID" value="NZ_FNHF01000002.1"/>
</dbReference>
<proteinExistence type="predicted"/>
<feature type="signal peptide" evidence="1">
    <location>
        <begin position="1"/>
        <end position="18"/>
    </location>
</feature>
<feature type="chain" id="PRO_5039330957" description="DUF6305 domain-containing protein" evidence="1">
    <location>
        <begin position="19"/>
        <end position="197"/>
    </location>
</feature>